<dbReference type="Proteomes" id="UP000217289">
    <property type="component" value="Chromosome"/>
</dbReference>
<dbReference type="Gene3D" id="1.10.287.110">
    <property type="entry name" value="DnaJ domain"/>
    <property type="match status" value="1"/>
</dbReference>
<dbReference type="InterPro" id="IPR050400">
    <property type="entry name" value="Bact_Cytoskel_RodZ"/>
</dbReference>
<proteinExistence type="predicted"/>
<dbReference type="PROSITE" id="PS50076">
    <property type="entry name" value="DNAJ_2"/>
    <property type="match status" value="1"/>
</dbReference>
<dbReference type="PANTHER" id="PTHR34475">
    <property type="match status" value="1"/>
</dbReference>
<dbReference type="AlphaFoldDB" id="A0A250IMK9"/>
<dbReference type="SUPFAM" id="SSF47413">
    <property type="entry name" value="lambda repressor-like DNA-binding domains"/>
    <property type="match status" value="1"/>
</dbReference>
<dbReference type="KEGG" id="mbd:MEBOL_006463"/>
<evidence type="ECO:0000313" key="4">
    <source>
        <dbReference type="Proteomes" id="UP000217289"/>
    </source>
</evidence>
<name>A0A250IMK9_9BACT</name>
<dbReference type="EMBL" id="CP022163">
    <property type="protein sequence ID" value="ATB32974.1"/>
    <property type="molecule type" value="Genomic_DNA"/>
</dbReference>
<evidence type="ECO:0000256" key="1">
    <source>
        <dbReference type="SAM" id="MobiDB-lite"/>
    </source>
</evidence>
<dbReference type="InterPro" id="IPR001623">
    <property type="entry name" value="DnaJ_domain"/>
</dbReference>
<dbReference type="InterPro" id="IPR036869">
    <property type="entry name" value="J_dom_sf"/>
</dbReference>
<evidence type="ECO:0000313" key="3">
    <source>
        <dbReference type="EMBL" id="ATB32974.1"/>
    </source>
</evidence>
<accession>A0A250IMK9</accession>
<dbReference type="Gene3D" id="1.10.260.40">
    <property type="entry name" value="lambda repressor-like DNA-binding domains"/>
    <property type="match status" value="1"/>
</dbReference>
<dbReference type="PANTHER" id="PTHR34475:SF1">
    <property type="entry name" value="CYTOSKELETON PROTEIN RODZ"/>
    <property type="match status" value="1"/>
</dbReference>
<protein>
    <recommendedName>
        <fullName evidence="2">J domain-containing protein</fullName>
    </recommendedName>
</protein>
<feature type="region of interest" description="Disordered" evidence="1">
    <location>
        <begin position="215"/>
        <end position="250"/>
    </location>
</feature>
<dbReference type="RefSeq" id="WP_095981090.1">
    <property type="nucleotide sequence ID" value="NZ_CP022163.1"/>
</dbReference>
<reference evidence="3 4" key="1">
    <citation type="submission" date="2017-06" db="EMBL/GenBank/DDBJ databases">
        <authorList>
            <person name="Kim H.J."/>
            <person name="Triplett B.A."/>
        </authorList>
    </citation>
    <scope>NUCLEOTIDE SEQUENCE [LARGE SCALE GENOMIC DNA]</scope>
    <source>
        <strain evidence="3 4">DSM 14713</strain>
    </source>
</reference>
<dbReference type="Pfam" id="PF13413">
    <property type="entry name" value="HTH_25"/>
    <property type="match status" value="1"/>
</dbReference>
<dbReference type="Pfam" id="PF00226">
    <property type="entry name" value="DnaJ"/>
    <property type="match status" value="1"/>
</dbReference>
<gene>
    <name evidence="3" type="ORF">MEBOL_006463</name>
</gene>
<evidence type="ECO:0000259" key="2">
    <source>
        <dbReference type="PROSITE" id="PS50076"/>
    </source>
</evidence>
<dbReference type="OrthoDB" id="9797543at2"/>
<dbReference type="SUPFAM" id="SSF46565">
    <property type="entry name" value="Chaperone J-domain"/>
    <property type="match status" value="1"/>
</dbReference>
<dbReference type="GO" id="GO:0003677">
    <property type="term" value="F:DNA binding"/>
    <property type="evidence" value="ECO:0007669"/>
    <property type="project" value="InterPro"/>
</dbReference>
<dbReference type="InterPro" id="IPR010982">
    <property type="entry name" value="Lambda_DNA-bd_dom_sf"/>
</dbReference>
<keyword evidence="4" id="KW-1185">Reference proteome</keyword>
<feature type="domain" description="J" evidence="2">
    <location>
        <begin position="8"/>
        <end position="78"/>
    </location>
</feature>
<organism evidence="3 4">
    <name type="scientific">Melittangium boletus DSM 14713</name>
    <dbReference type="NCBI Taxonomy" id="1294270"/>
    <lineage>
        <taxon>Bacteria</taxon>
        <taxon>Pseudomonadati</taxon>
        <taxon>Myxococcota</taxon>
        <taxon>Myxococcia</taxon>
        <taxon>Myxococcales</taxon>
        <taxon>Cystobacterineae</taxon>
        <taxon>Archangiaceae</taxon>
        <taxon>Melittangium</taxon>
    </lineage>
</organism>
<dbReference type="CDD" id="cd06257">
    <property type="entry name" value="DnaJ"/>
    <property type="match status" value="1"/>
</dbReference>
<dbReference type="InterPro" id="IPR001387">
    <property type="entry name" value="Cro/C1-type_HTH"/>
</dbReference>
<dbReference type="CDD" id="cd00093">
    <property type="entry name" value="HTH_XRE"/>
    <property type="match status" value="1"/>
</dbReference>
<sequence length="386" mass="41530">MNHFEQQSYYDLLEVPVSATQEEILGAYERALETYSPDSIAVYTLVDPGQIDALRQRLTQARDVLCALEQRLEYDRTLGVTRSPEEWARLQAESLRRAAGGAVVAEEAPGSGPEVTQEEAPTEVLPQDLLEVVETVPVLATPAVEAAPVAETLLPEAVTPGVEASPVVEVAPVVEVTPEVARVPPPVPIVEAPPAPVASVTAALAAAAKPLIHARPTAPVGRHGAVPPPLPTRKVVRPPAGRPEGERPRTVSRTLSGQQLGEAPVLAQASAIATAESALAQVAMKVRDSRTRLKTIVDVPADAEFNGELLRKVREGRSVSLQLLAERTRISVRHVENIEADRYDVLPASVYLRGILMSIARELGLDPLRVSRSYMELVSSVAKKRR</sequence>